<dbReference type="SUPFAM" id="SSF88874">
    <property type="entry name" value="Receptor-binding domain of short tail fibre protein gp12"/>
    <property type="match status" value="1"/>
</dbReference>
<evidence type="ECO:0000313" key="2">
    <source>
        <dbReference type="EMBL" id="MBB6634757.1"/>
    </source>
</evidence>
<evidence type="ECO:0000313" key="3">
    <source>
        <dbReference type="Proteomes" id="UP000535838"/>
    </source>
</evidence>
<dbReference type="InterPro" id="IPR011083">
    <property type="entry name" value="Phage_tail_collar_dom"/>
</dbReference>
<sequence>MSDPYVGEIRMFSGNYAPPGWAVCMGQELLVYEYRELFERIGTLYGGDGKRTFALPDLRGRLPIHYGMSSSGTPYALGQKGGSEQVKLMTSQLPVHTHTVRANSAQGMTDGSADRFLAAGTVNGFSVEAPNACLNASAISSAGGNQPHDNVMPFFPLTFIIALRGERPLPGEWHR</sequence>
<gene>
    <name evidence="2" type="ORF">H7B67_11620</name>
</gene>
<keyword evidence="3" id="KW-1185">Reference proteome</keyword>
<organism evidence="2 3">
    <name type="scientific">Cohnella thailandensis</name>
    <dbReference type="NCBI Taxonomy" id="557557"/>
    <lineage>
        <taxon>Bacteria</taxon>
        <taxon>Bacillati</taxon>
        <taxon>Bacillota</taxon>
        <taxon>Bacilli</taxon>
        <taxon>Bacillales</taxon>
        <taxon>Paenibacillaceae</taxon>
        <taxon>Cohnella</taxon>
    </lineage>
</organism>
<dbReference type="Pfam" id="PF07484">
    <property type="entry name" value="Collar"/>
    <property type="match status" value="1"/>
</dbReference>
<feature type="domain" description="Phage tail collar" evidence="1">
    <location>
        <begin position="7"/>
        <end position="63"/>
    </location>
</feature>
<dbReference type="Gene3D" id="3.90.1340.10">
    <property type="entry name" value="Phage tail collar domain"/>
    <property type="match status" value="1"/>
</dbReference>
<comment type="caution">
    <text evidence="2">The sequence shown here is derived from an EMBL/GenBank/DDBJ whole genome shotgun (WGS) entry which is preliminary data.</text>
</comment>
<dbReference type="EMBL" id="JACJVQ010000008">
    <property type="protein sequence ID" value="MBB6634757.1"/>
    <property type="molecule type" value="Genomic_DNA"/>
</dbReference>
<accession>A0A841SYR9</accession>
<dbReference type="AlphaFoldDB" id="A0A841SYR9"/>
<proteinExistence type="predicted"/>
<protein>
    <submittedName>
        <fullName evidence="2">Phage tail protein</fullName>
    </submittedName>
</protein>
<reference evidence="2 3" key="1">
    <citation type="submission" date="2020-08" db="EMBL/GenBank/DDBJ databases">
        <title>Cohnella phylogeny.</title>
        <authorList>
            <person name="Dunlap C."/>
        </authorList>
    </citation>
    <scope>NUCLEOTIDE SEQUENCE [LARGE SCALE GENOMIC DNA]</scope>
    <source>
        <strain evidence="2 3">DSM 25241</strain>
    </source>
</reference>
<name>A0A841SYR9_9BACL</name>
<dbReference type="InterPro" id="IPR037053">
    <property type="entry name" value="Phage_tail_collar_dom_sf"/>
</dbReference>
<evidence type="ECO:0000259" key="1">
    <source>
        <dbReference type="Pfam" id="PF07484"/>
    </source>
</evidence>
<dbReference type="Proteomes" id="UP000535838">
    <property type="component" value="Unassembled WGS sequence"/>
</dbReference>